<proteinExistence type="predicted"/>
<dbReference type="PROSITE" id="PS50088">
    <property type="entry name" value="ANK_REPEAT"/>
    <property type="match status" value="2"/>
</dbReference>
<dbReference type="AlphaFoldDB" id="A0AAV2YI76"/>
<dbReference type="PANTHER" id="PTHR46680">
    <property type="entry name" value="NF-KAPPA-B INHIBITOR ALPHA"/>
    <property type="match status" value="1"/>
</dbReference>
<reference evidence="5" key="1">
    <citation type="submission" date="2022-11" db="EMBL/GenBank/DDBJ databases">
        <authorList>
            <person name="Morgan W.R."/>
            <person name="Tartar A."/>
        </authorList>
    </citation>
    <scope>NUCLEOTIDE SEQUENCE</scope>
    <source>
        <strain evidence="5">ARSEF 373</strain>
    </source>
</reference>
<dbReference type="GO" id="GO:0005829">
    <property type="term" value="C:cytosol"/>
    <property type="evidence" value="ECO:0007669"/>
    <property type="project" value="TreeGrafter"/>
</dbReference>
<name>A0AAV2YI76_9STRA</name>
<dbReference type="EMBL" id="DAKRPA010000290">
    <property type="protein sequence ID" value="DAZ93811.1"/>
    <property type="molecule type" value="Genomic_DNA"/>
</dbReference>
<dbReference type="InterPro" id="IPR051070">
    <property type="entry name" value="NF-kappa-B_inhibitor"/>
</dbReference>
<dbReference type="Pfam" id="PF00300">
    <property type="entry name" value="His_Phos_1"/>
    <property type="match status" value="1"/>
</dbReference>
<protein>
    <submittedName>
        <fullName evidence="5">Uncharacterized protein</fullName>
    </submittedName>
</protein>
<dbReference type="InterPro" id="IPR013078">
    <property type="entry name" value="His_Pase_superF_clade-1"/>
</dbReference>
<dbReference type="PANTHER" id="PTHR46680:SF3">
    <property type="entry name" value="NF-KAPPA-B INHIBITOR CACTUS"/>
    <property type="match status" value="1"/>
</dbReference>
<dbReference type="GO" id="GO:0071356">
    <property type="term" value="P:cellular response to tumor necrosis factor"/>
    <property type="evidence" value="ECO:0007669"/>
    <property type="project" value="TreeGrafter"/>
</dbReference>
<dbReference type="GO" id="GO:0051059">
    <property type="term" value="F:NF-kappaB binding"/>
    <property type="evidence" value="ECO:0007669"/>
    <property type="project" value="TreeGrafter"/>
</dbReference>
<dbReference type="InterPro" id="IPR029033">
    <property type="entry name" value="His_PPase_superfam"/>
</dbReference>
<dbReference type="SMART" id="SM00248">
    <property type="entry name" value="ANK"/>
    <property type="match status" value="2"/>
</dbReference>
<dbReference type="CDD" id="cd07067">
    <property type="entry name" value="HP_PGM_like"/>
    <property type="match status" value="1"/>
</dbReference>
<evidence type="ECO:0000256" key="2">
    <source>
        <dbReference type="ARBA" id="ARBA00023043"/>
    </source>
</evidence>
<dbReference type="InterPro" id="IPR011990">
    <property type="entry name" value="TPR-like_helical_dom_sf"/>
</dbReference>
<sequence length="728" mass="81408">MKSRSPQRKAHASKSASNSPIRKAALDVRLQDVWTVWYAAQYGKIPRLAALLERDPVLSVDVQEPRTRWSPLHFACRFGQIETVEFLLARGANPELPDWNGNTPLHLSAGWGNTRCCILVLERGADVRLTNNEGETALAVAKSLARQDIASLLSNWKAVGLSREELAEQRAQMALQRSATQSAFAIMRLLDEEPPEAIRLELHALNAKVASFGRRHAGILLTMGKLMMLLRADSSAHLALEVIEDALTLCEDLYGRSHPETATWLSHAGELMLLSNRPVQAVDHFQEALATLVELRGEMDHDALVALENVCIVCYQSKDWQHTEQQITHLLDLLRDVYNGGYNDKVWGLTMTLATVVMHQMRVNEARQLYEDCLDHAELMFGKDAVQVAACTDGIGRCWFAVGDFDRAETLFLRSMQIYLLSEQRSSPQLQRAHNNLAMIAIARRSAVAVRQQLHHGADASSTSGPSSSTLMVGRRAVSFEQHSMTDAPKRRSADMASNDSAKTLYCIRHGESTFNEWRKRSILTFSWVFVRDPMIIDAPLSAKGEQQALALSEKLQSQSLHAKIEVVVMSPLTRAIQTAMGAFKDVQVPMQAEPLCREMLDTACDIGRQPQELARVFASPLLQLDHVEQYWWLPESKRPPTVPESAMKTPATSDEVMPLRETSEDLDRRIGAFVQTLAAMPQQHIAVVGHSSFFKRMLGMNRKLNNCELYVTPLADVLKRYPVASNP</sequence>
<dbReference type="Gene3D" id="3.40.50.1240">
    <property type="entry name" value="Phosphoglycerate mutase-like"/>
    <property type="match status" value="1"/>
</dbReference>
<dbReference type="Gene3D" id="1.25.40.20">
    <property type="entry name" value="Ankyrin repeat-containing domain"/>
    <property type="match status" value="2"/>
</dbReference>
<organism evidence="5 6">
    <name type="scientific">Lagenidium giganteum</name>
    <dbReference type="NCBI Taxonomy" id="4803"/>
    <lineage>
        <taxon>Eukaryota</taxon>
        <taxon>Sar</taxon>
        <taxon>Stramenopiles</taxon>
        <taxon>Oomycota</taxon>
        <taxon>Peronosporomycetes</taxon>
        <taxon>Pythiales</taxon>
        <taxon>Pythiaceae</taxon>
    </lineage>
</organism>
<evidence type="ECO:0000256" key="1">
    <source>
        <dbReference type="ARBA" id="ARBA00022737"/>
    </source>
</evidence>
<accession>A0AAV2YI76</accession>
<keyword evidence="6" id="KW-1185">Reference proteome</keyword>
<dbReference type="SUPFAM" id="SSF48452">
    <property type="entry name" value="TPR-like"/>
    <property type="match status" value="1"/>
</dbReference>
<gene>
    <name evidence="5" type="ORF">N0F65_008570</name>
</gene>
<dbReference type="SUPFAM" id="SSF48403">
    <property type="entry name" value="Ankyrin repeat"/>
    <property type="match status" value="1"/>
</dbReference>
<evidence type="ECO:0000256" key="4">
    <source>
        <dbReference type="SAM" id="MobiDB-lite"/>
    </source>
</evidence>
<dbReference type="Gene3D" id="1.25.40.10">
    <property type="entry name" value="Tetratricopeptide repeat domain"/>
    <property type="match status" value="2"/>
</dbReference>
<feature type="repeat" description="ANK" evidence="3">
    <location>
        <begin position="100"/>
        <end position="132"/>
    </location>
</feature>
<dbReference type="InterPro" id="IPR002110">
    <property type="entry name" value="Ankyrin_rpt"/>
</dbReference>
<evidence type="ECO:0000313" key="6">
    <source>
        <dbReference type="Proteomes" id="UP001146120"/>
    </source>
</evidence>
<keyword evidence="2 3" id="KW-0040">ANK repeat</keyword>
<dbReference type="Proteomes" id="UP001146120">
    <property type="component" value="Unassembled WGS sequence"/>
</dbReference>
<dbReference type="Pfam" id="PF12796">
    <property type="entry name" value="Ank_2"/>
    <property type="match status" value="2"/>
</dbReference>
<dbReference type="SUPFAM" id="SSF53254">
    <property type="entry name" value="Phosphoglycerate mutase-like"/>
    <property type="match status" value="1"/>
</dbReference>
<feature type="region of interest" description="Disordered" evidence="4">
    <location>
        <begin position="640"/>
        <end position="660"/>
    </location>
</feature>
<comment type="caution">
    <text evidence="5">The sequence shown here is derived from an EMBL/GenBank/DDBJ whole genome shotgun (WGS) entry which is preliminary data.</text>
</comment>
<reference evidence="5" key="2">
    <citation type="journal article" date="2023" name="Microbiol Resour">
        <title>Decontamination and Annotation of the Draft Genome Sequence of the Oomycete Lagenidium giganteum ARSEF 373.</title>
        <authorList>
            <person name="Morgan W.R."/>
            <person name="Tartar A."/>
        </authorList>
    </citation>
    <scope>NUCLEOTIDE SEQUENCE</scope>
    <source>
        <strain evidence="5">ARSEF 373</strain>
    </source>
</reference>
<keyword evidence="1" id="KW-0677">Repeat</keyword>
<dbReference type="InterPro" id="IPR036770">
    <property type="entry name" value="Ankyrin_rpt-contain_sf"/>
</dbReference>
<dbReference type="PROSITE" id="PS50297">
    <property type="entry name" value="ANK_REP_REGION"/>
    <property type="match status" value="2"/>
</dbReference>
<dbReference type="Pfam" id="PF13424">
    <property type="entry name" value="TPR_12"/>
    <property type="match status" value="2"/>
</dbReference>
<feature type="repeat" description="ANK" evidence="3">
    <location>
        <begin position="67"/>
        <end position="99"/>
    </location>
</feature>
<dbReference type="SMART" id="SM00855">
    <property type="entry name" value="PGAM"/>
    <property type="match status" value="1"/>
</dbReference>
<evidence type="ECO:0000313" key="5">
    <source>
        <dbReference type="EMBL" id="DAZ93811.1"/>
    </source>
</evidence>
<evidence type="ECO:0000256" key="3">
    <source>
        <dbReference type="PROSITE-ProRule" id="PRU00023"/>
    </source>
</evidence>